<dbReference type="PANTHER" id="PTHR43063">
    <property type="entry name" value="4FE-4S CLUSTER CONTAINING PARA FAMILY ATPASE PROTEIN"/>
    <property type="match status" value="1"/>
</dbReference>
<reference evidence="5" key="1">
    <citation type="journal article" date="2020" name="mSystems">
        <title>Genome- and Community-Level Interaction Insights into Carbon Utilization and Element Cycling Functions of Hydrothermarchaeota in Hydrothermal Sediment.</title>
        <authorList>
            <person name="Zhou Z."/>
            <person name="Liu Y."/>
            <person name="Xu W."/>
            <person name="Pan J."/>
            <person name="Luo Z.H."/>
            <person name="Li M."/>
        </authorList>
    </citation>
    <scope>NUCLEOTIDE SEQUENCE [LARGE SCALE GENOMIC DNA]</scope>
    <source>
        <strain evidence="5">SpSt-1182</strain>
    </source>
</reference>
<feature type="domain" description="4Fe-4S ferredoxin-type" evidence="4">
    <location>
        <begin position="85"/>
        <end position="114"/>
    </location>
</feature>
<dbReference type="InterPro" id="IPR027417">
    <property type="entry name" value="P-loop_NTPase"/>
</dbReference>
<dbReference type="Pfam" id="PF00037">
    <property type="entry name" value="Fer4"/>
    <property type="match status" value="1"/>
</dbReference>
<keyword evidence="3" id="KW-0411">Iron-sulfur</keyword>
<proteinExistence type="predicted"/>
<comment type="caution">
    <text evidence="5">The sequence shown here is derived from an EMBL/GenBank/DDBJ whole genome shotgun (WGS) entry which is preliminary data.</text>
</comment>
<dbReference type="PROSITE" id="PS51379">
    <property type="entry name" value="4FE4S_FER_2"/>
    <property type="match status" value="2"/>
</dbReference>
<dbReference type="AlphaFoldDB" id="A0A7V0T7D8"/>
<keyword evidence="1" id="KW-0479">Metal-binding</keyword>
<evidence type="ECO:0000259" key="4">
    <source>
        <dbReference type="PROSITE" id="PS51379"/>
    </source>
</evidence>
<sequence>MVVTVASGKGGTGKTTVAVSLALATGGQYLDCDVEEPNGHIFLKPVITGSTPVNKLVPEIDLDKCNFCHECSRACVYHALAVLKDQVLVFPELCHSCGLCAWVCPTGAISEKRLPVGVVETGASGRTGFVQGRLNVGEPMAVPVIRAVKKEIHTEPGAILDAPPGSSCPVVQSVLGSDYCLLVTEPTPFGLHDLRIAVETLRRLGVRCGVVLNRCDIGDDKTENWCRDEGIPVLMRIPHDRRIAESYSRGRSLVEALSGYRDDFIELWRRIRELAA</sequence>
<dbReference type="Proteomes" id="UP000885672">
    <property type="component" value="Unassembled WGS sequence"/>
</dbReference>
<dbReference type="Gene3D" id="3.30.70.20">
    <property type="match status" value="1"/>
</dbReference>
<dbReference type="CDD" id="cd03110">
    <property type="entry name" value="SIMIBI_bact_arch"/>
    <property type="match status" value="1"/>
</dbReference>
<dbReference type="Pfam" id="PF01656">
    <property type="entry name" value="CbiA"/>
    <property type="match status" value="1"/>
</dbReference>
<accession>A0A7V0T7D8</accession>
<evidence type="ECO:0000256" key="3">
    <source>
        <dbReference type="ARBA" id="ARBA00023014"/>
    </source>
</evidence>
<dbReference type="SUPFAM" id="SSF52540">
    <property type="entry name" value="P-loop containing nucleoside triphosphate hydrolases"/>
    <property type="match status" value="1"/>
</dbReference>
<keyword evidence="2" id="KW-0408">Iron</keyword>
<dbReference type="GO" id="GO:0051536">
    <property type="term" value="F:iron-sulfur cluster binding"/>
    <property type="evidence" value="ECO:0007669"/>
    <property type="project" value="UniProtKB-KW"/>
</dbReference>
<organism evidence="5">
    <name type="scientific">candidate division WOR-3 bacterium</name>
    <dbReference type="NCBI Taxonomy" id="2052148"/>
    <lineage>
        <taxon>Bacteria</taxon>
        <taxon>Bacteria division WOR-3</taxon>
    </lineage>
</organism>
<evidence type="ECO:0000256" key="1">
    <source>
        <dbReference type="ARBA" id="ARBA00022723"/>
    </source>
</evidence>
<dbReference type="PANTHER" id="PTHR43063:SF1">
    <property type="entry name" value="4FE-4S CLUSTER CONTAINING PARA FAMILY ATPASE PROTEIN"/>
    <property type="match status" value="1"/>
</dbReference>
<dbReference type="GO" id="GO:0046872">
    <property type="term" value="F:metal ion binding"/>
    <property type="evidence" value="ECO:0007669"/>
    <property type="project" value="UniProtKB-KW"/>
</dbReference>
<dbReference type="Gene3D" id="3.40.50.300">
    <property type="entry name" value="P-loop containing nucleotide triphosphate hydrolases"/>
    <property type="match status" value="2"/>
</dbReference>
<dbReference type="InterPro" id="IPR017900">
    <property type="entry name" value="4Fe4S_Fe_S_CS"/>
</dbReference>
<name>A0A7V0T7D8_UNCW3</name>
<gene>
    <name evidence="5" type="ORF">ENN51_09720</name>
</gene>
<feature type="domain" description="4Fe-4S ferredoxin-type" evidence="4">
    <location>
        <begin position="56"/>
        <end position="82"/>
    </location>
</feature>
<dbReference type="InterPro" id="IPR002586">
    <property type="entry name" value="CobQ/CobB/MinD/ParA_Nub-bd_dom"/>
</dbReference>
<evidence type="ECO:0000256" key="2">
    <source>
        <dbReference type="ARBA" id="ARBA00023004"/>
    </source>
</evidence>
<dbReference type="SUPFAM" id="SSF54862">
    <property type="entry name" value="4Fe-4S ferredoxins"/>
    <property type="match status" value="1"/>
</dbReference>
<protein>
    <submittedName>
        <fullName evidence="5">(4Fe-4S)-binding protein</fullName>
    </submittedName>
</protein>
<dbReference type="EMBL" id="DSBX01000375">
    <property type="protein sequence ID" value="HDR00543.1"/>
    <property type="molecule type" value="Genomic_DNA"/>
</dbReference>
<dbReference type="PROSITE" id="PS00198">
    <property type="entry name" value="4FE4S_FER_1"/>
    <property type="match status" value="1"/>
</dbReference>
<evidence type="ECO:0000313" key="5">
    <source>
        <dbReference type="EMBL" id="HDR00543.1"/>
    </source>
</evidence>
<dbReference type="InterPro" id="IPR017896">
    <property type="entry name" value="4Fe4S_Fe-S-bd"/>
</dbReference>